<dbReference type="Proteomes" id="UP000279968">
    <property type="component" value="Unassembled WGS sequence"/>
</dbReference>
<accession>A0A3B0A5K0</accession>
<name>A0A3B0A5K0_9ACTN</name>
<protein>
    <submittedName>
        <fullName evidence="1">Uncharacterized protein</fullName>
    </submittedName>
</protein>
<proteinExistence type="predicted"/>
<keyword evidence="2" id="KW-1185">Reference proteome</keyword>
<gene>
    <name evidence="1" type="ORF">D7193_15105</name>
</gene>
<dbReference type="RefSeq" id="WP_120780098.1">
    <property type="nucleotide sequence ID" value="NZ_JBHLUP010000002.1"/>
</dbReference>
<dbReference type="AlphaFoldDB" id="A0A3B0A5K0"/>
<organism evidence="1 2">
    <name type="scientific">Micromonospora costi</name>
    <dbReference type="NCBI Taxonomy" id="1530042"/>
    <lineage>
        <taxon>Bacteria</taxon>
        <taxon>Bacillati</taxon>
        <taxon>Actinomycetota</taxon>
        <taxon>Actinomycetes</taxon>
        <taxon>Micromonosporales</taxon>
        <taxon>Micromonosporaceae</taxon>
        <taxon>Micromonospora</taxon>
    </lineage>
</organism>
<evidence type="ECO:0000313" key="2">
    <source>
        <dbReference type="Proteomes" id="UP000279968"/>
    </source>
</evidence>
<sequence>MIAGTTYLLRGEPVTVLVAWRPQRRAERLDNGPHLHLRATAPQNVMIRRADGSTEVRPFRGLRRPKARH</sequence>
<dbReference type="EMBL" id="RBAN01000002">
    <property type="protein sequence ID" value="RKN55915.1"/>
    <property type="molecule type" value="Genomic_DNA"/>
</dbReference>
<dbReference type="OrthoDB" id="4248023at2"/>
<reference evidence="1 2" key="1">
    <citation type="journal article" date="2015" name="Int. J. Syst. Evol. Microbiol.">
        <title>Micromonospora costi sp. nov., isolated from a leaf of Costus speciosus.</title>
        <authorList>
            <person name="Thawai C."/>
        </authorList>
    </citation>
    <scope>NUCLEOTIDE SEQUENCE [LARGE SCALE GENOMIC DNA]</scope>
    <source>
        <strain evidence="1 2">CS1-12</strain>
    </source>
</reference>
<evidence type="ECO:0000313" key="1">
    <source>
        <dbReference type="EMBL" id="RKN55915.1"/>
    </source>
</evidence>
<comment type="caution">
    <text evidence="1">The sequence shown here is derived from an EMBL/GenBank/DDBJ whole genome shotgun (WGS) entry which is preliminary data.</text>
</comment>